<dbReference type="SMART" id="SM00164">
    <property type="entry name" value="TBC"/>
    <property type="match status" value="1"/>
</dbReference>
<feature type="compositionally biased region" description="Polar residues" evidence="2">
    <location>
        <begin position="558"/>
        <end position="569"/>
    </location>
</feature>
<sequence length="589" mass="68521">MSWLSRLSKIWIMVLYDTSSLEVLISEPLDTDPQHPVSHTEKRRIILIKRSLSTTNSTRRTHWSMDPDLVILESEENCHSSSHMASSKNPSFEQEFKETFNSIQQLVERVLRGTYRESRFRSLIWSVLLGILDEENKGFEGDWEGALARSRDRYDSLLKIHRYDVRRRADMSTTELEKDNPLSTHSSSSWNQYFINSELRDEILRDVVRTYPGNPLFRSQTMQNTLTDILFIYAKEFPSISYKQGMHEILAAVLLVVREGVDNYVRMKSDINNEEGITEKELNYLFKCIFDPLYTEHDAKKQVCENQESREILNASKRLQHMWNDILALNDGELYGHLEELGIIPSTFGLNWLKLMYSRQFFDDYAFLEIWDAIFATNFILQDFILVAMVHAIRTQLLVSDNTGCNTLLVSSYPKFVDVRYIVQYSLYLFDGIRFTRPKQNPLKQSLVSRTSFSIKNDASTSKTRGSFSKLRLTKKKSSQNKDESASAYEVRNESSTVNKSVELVEYLSQDEIKQSLDILRTRISSWKKNIDFNVDFLKSIFKDEDIQEIENGRKGSNMASHMGRSSYTTKKRQSLMAEEALDLIGHNH</sequence>
<dbReference type="Gene3D" id="1.10.472.80">
    <property type="entry name" value="Ypt/Rab-GAP domain of gyp1p, domain 3"/>
    <property type="match status" value="1"/>
</dbReference>
<organism evidence="4 5">
    <name type="scientific">Lepeophtheirus salmonis</name>
    <name type="common">Salmon louse</name>
    <name type="synonym">Caligus salmonis</name>
    <dbReference type="NCBI Taxonomy" id="72036"/>
    <lineage>
        <taxon>Eukaryota</taxon>
        <taxon>Metazoa</taxon>
        <taxon>Ecdysozoa</taxon>
        <taxon>Arthropoda</taxon>
        <taxon>Crustacea</taxon>
        <taxon>Multicrustacea</taxon>
        <taxon>Hexanauplia</taxon>
        <taxon>Copepoda</taxon>
        <taxon>Siphonostomatoida</taxon>
        <taxon>Caligidae</taxon>
        <taxon>Lepeophtheirus</taxon>
    </lineage>
</organism>
<dbReference type="PANTHER" id="PTHR22957:SF337">
    <property type="entry name" value="TBC1 DOMAIN FAMILY MEMBER 5"/>
    <property type="match status" value="1"/>
</dbReference>
<accession>A0A7R8D5X9</accession>
<dbReference type="EMBL" id="HG994588">
    <property type="protein sequence ID" value="CAF3038250.1"/>
    <property type="molecule type" value="Genomic_DNA"/>
</dbReference>
<protein>
    <submittedName>
        <fullName evidence="4">TBC1D5</fullName>
    </submittedName>
</protein>
<dbReference type="GO" id="GO:0005096">
    <property type="term" value="F:GTPase activator activity"/>
    <property type="evidence" value="ECO:0007669"/>
    <property type="project" value="UniProtKB-KW"/>
</dbReference>
<feature type="chain" id="PRO_5043456373" evidence="3">
    <location>
        <begin position="21"/>
        <end position="589"/>
    </location>
</feature>
<keyword evidence="1" id="KW-0343">GTPase activation</keyword>
<dbReference type="OrthoDB" id="27140at2759"/>
<dbReference type="SUPFAM" id="SSF47923">
    <property type="entry name" value="Ypt/Rab-GAP domain of gyp1p"/>
    <property type="match status" value="2"/>
</dbReference>
<dbReference type="AlphaFoldDB" id="A0A7R8D5X9"/>
<feature type="signal peptide" evidence="3">
    <location>
        <begin position="1"/>
        <end position="20"/>
    </location>
</feature>
<gene>
    <name evidence="4" type="ORF">LSAA_15217</name>
</gene>
<dbReference type="Proteomes" id="UP000675881">
    <property type="component" value="Chromosome 9"/>
</dbReference>
<feature type="region of interest" description="Disordered" evidence="2">
    <location>
        <begin position="555"/>
        <end position="574"/>
    </location>
</feature>
<proteinExistence type="predicted"/>
<dbReference type="PROSITE" id="PS50086">
    <property type="entry name" value="TBC_RABGAP"/>
    <property type="match status" value="1"/>
</dbReference>
<evidence type="ECO:0000313" key="5">
    <source>
        <dbReference type="Proteomes" id="UP000675881"/>
    </source>
</evidence>
<reference evidence="4" key="1">
    <citation type="submission" date="2021-02" db="EMBL/GenBank/DDBJ databases">
        <authorList>
            <person name="Bekaert M."/>
        </authorList>
    </citation>
    <scope>NUCLEOTIDE SEQUENCE</scope>
    <source>
        <strain evidence="4">IoA-00</strain>
    </source>
</reference>
<feature type="region of interest" description="Disordered" evidence="2">
    <location>
        <begin position="458"/>
        <end position="492"/>
    </location>
</feature>
<evidence type="ECO:0000256" key="3">
    <source>
        <dbReference type="SAM" id="SignalP"/>
    </source>
</evidence>
<keyword evidence="3" id="KW-0732">Signal</keyword>
<dbReference type="PANTHER" id="PTHR22957">
    <property type="entry name" value="TBC1 DOMAIN FAMILY MEMBER GTPASE-ACTIVATING PROTEIN"/>
    <property type="match status" value="1"/>
</dbReference>
<dbReference type="Gene3D" id="1.10.8.270">
    <property type="entry name" value="putative rabgap domain of human tbc1 domain family member 14 like domains"/>
    <property type="match status" value="1"/>
</dbReference>
<keyword evidence="5" id="KW-1185">Reference proteome</keyword>
<evidence type="ECO:0000256" key="1">
    <source>
        <dbReference type="ARBA" id="ARBA00022468"/>
    </source>
</evidence>
<dbReference type="Pfam" id="PF00566">
    <property type="entry name" value="RabGAP-TBC"/>
    <property type="match status" value="1"/>
</dbReference>
<name>A0A7R8D5X9_LEPSM</name>
<dbReference type="InterPro" id="IPR000195">
    <property type="entry name" value="Rab-GAP-TBC_dom"/>
</dbReference>
<evidence type="ECO:0000256" key="2">
    <source>
        <dbReference type="SAM" id="MobiDB-lite"/>
    </source>
</evidence>
<evidence type="ECO:0000313" key="4">
    <source>
        <dbReference type="EMBL" id="CAF3038250.1"/>
    </source>
</evidence>
<feature type="compositionally biased region" description="Polar residues" evidence="2">
    <location>
        <begin position="458"/>
        <end position="467"/>
    </location>
</feature>
<dbReference type="InterPro" id="IPR035969">
    <property type="entry name" value="Rab-GAP_TBC_sf"/>
</dbReference>